<dbReference type="EMBL" id="JBHSLU010000161">
    <property type="protein sequence ID" value="MFC5509304.1"/>
    <property type="molecule type" value="Genomic_DNA"/>
</dbReference>
<evidence type="ECO:0000313" key="1">
    <source>
        <dbReference type="EMBL" id="MFC5509304.1"/>
    </source>
</evidence>
<dbReference type="Proteomes" id="UP001596060">
    <property type="component" value="Unassembled WGS sequence"/>
</dbReference>
<evidence type="ECO:0000313" key="2">
    <source>
        <dbReference type="Proteomes" id="UP001596060"/>
    </source>
</evidence>
<comment type="caution">
    <text evidence="1">The sequence shown here is derived from an EMBL/GenBank/DDBJ whole genome shotgun (WGS) entry which is preliminary data.</text>
</comment>
<gene>
    <name evidence="1" type="ORF">ACFPN9_29245</name>
</gene>
<organism evidence="1 2">
    <name type="scientific">Bosea massiliensis</name>
    <dbReference type="NCBI Taxonomy" id="151419"/>
    <lineage>
        <taxon>Bacteria</taxon>
        <taxon>Pseudomonadati</taxon>
        <taxon>Pseudomonadota</taxon>
        <taxon>Alphaproteobacteria</taxon>
        <taxon>Hyphomicrobiales</taxon>
        <taxon>Boseaceae</taxon>
        <taxon>Bosea</taxon>
    </lineage>
</organism>
<name>A0ABW0PES6_9HYPH</name>
<protein>
    <submittedName>
        <fullName evidence="1">Uncharacterized protein</fullName>
    </submittedName>
</protein>
<reference evidence="2" key="1">
    <citation type="journal article" date="2019" name="Int. J. Syst. Evol. Microbiol.">
        <title>The Global Catalogue of Microorganisms (GCM) 10K type strain sequencing project: providing services to taxonomists for standard genome sequencing and annotation.</title>
        <authorList>
            <consortium name="The Broad Institute Genomics Platform"/>
            <consortium name="The Broad Institute Genome Sequencing Center for Infectious Disease"/>
            <person name="Wu L."/>
            <person name="Ma J."/>
        </authorList>
    </citation>
    <scope>NUCLEOTIDE SEQUENCE [LARGE SCALE GENOMIC DNA]</scope>
    <source>
        <strain evidence="2">CCUG 43117</strain>
    </source>
</reference>
<keyword evidence="2" id="KW-1185">Reference proteome</keyword>
<accession>A0ABW0PES6</accession>
<sequence length="154" mass="17786">MTTISEQRFRVQQTWPDRDDVFQVLNDDGDKVAHISHDNFVPPGTPKWSWHLTYHQSRNMPGFSGRCDSMNDCKAEIRARWPTFEEVLELEGHLERVRRPKHGVRTALFPGEDEYRRAVAETEALAGCLEDTYDDARLSLASLVIRRWEGDDGA</sequence>
<dbReference type="RefSeq" id="WP_377818059.1">
    <property type="nucleotide sequence ID" value="NZ_JBHSLU010000161.1"/>
</dbReference>
<proteinExistence type="predicted"/>